<evidence type="ECO:0000313" key="1">
    <source>
        <dbReference type="EMBL" id="KAK9824219.1"/>
    </source>
</evidence>
<comment type="caution">
    <text evidence="1">The sequence shown here is derived from an EMBL/GenBank/DDBJ whole genome shotgun (WGS) entry which is preliminary data.</text>
</comment>
<dbReference type="Proteomes" id="UP001489004">
    <property type="component" value="Unassembled WGS sequence"/>
</dbReference>
<reference evidence="1 2" key="1">
    <citation type="journal article" date="2024" name="Nat. Commun.">
        <title>Phylogenomics reveals the evolutionary origins of lichenization in chlorophyte algae.</title>
        <authorList>
            <person name="Puginier C."/>
            <person name="Libourel C."/>
            <person name="Otte J."/>
            <person name="Skaloud P."/>
            <person name="Haon M."/>
            <person name="Grisel S."/>
            <person name="Petersen M."/>
            <person name="Berrin J.G."/>
            <person name="Delaux P.M."/>
            <person name="Dal Grande F."/>
            <person name="Keller J."/>
        </authorList>
    </citation>
    <scope>NUCLEOTIDE SEQUENCE [LARGE SCALE GENOMIC DNA]</scope>
    <source>
        <strain evidence="1 2">SAG 2043</strain>
    </source>
</reference>
<organism evidence="1 2">
    <name type="scientific">[Myrmecia] bisecta</name>
    <dbReference type="NCBI Taxonomy" id="41462"/>
    <lineage>
        <taxon>Eukaryota</taxon>
        <taxon>Viridiplantae</taxon>
        <taxon>Chlorophyta</taxon>
        <taxon>core chlorophytes</taxon>
        <taxon>Trebouxiophyceae</taxon>
        <taxon>Trebouxiales</taxon>
        <taxon>Trebouxiaceae</taxon>
        <taxon>Myrmecia</taxon>
    </lineage>
</organism>
<evidence type="ECO:0000313" key="2">
    <source>
        <dbReference type="Proteomes" id="UP001489004"/>
    </source>
</evidence>
<protein>
    <submittedName>
        <fullName evidence="1">Uncharacterized protein</fullName>
    </submittedName>
</protein>
<name>A0AAW1QRZ1_9CHLO</name>
<proteinExistence type="predicted"/>
<sequence>MGSLHTRCQELAKLGRDRREQLRPDNTSSTYTSGIKKWAKWCKQEGFADGDLVSEDKAVLFAHWSSQEAKHS</sequence>
<gene>
    <name evidence="1" type="ORF">WJX72_008620</name>
</gene>
<dbReference type="AlphaFoldDB" id="A0AAW1QRZ1"/>
<keyword evidence="2" id="KW-1185">Reference proteome</keyword>
<dbReference type="EMBL" id="JALJOR010000002">
    <property type="protein sequence ID" value="KAK9824219.1"/>
    <property type="molecule type" value="Genomic_DNA"/>
</dbReference>
<accession>A0AAW1QRZ1</accession>